<reference evidence="2 3" key="1">
    <citation type="submission" date="2023-03" db="EMBL/GenBank/DDBJ databases">
        <title>High recombination rates correlate with genetic variation in Cardiocondyla obscurior ants.</title>
        <authorList>
            <person name="Errbii M."/>
        </authorList>
    </citation>
    <scope>NUCLEOTIDE SEQUENCE [LARGE SCALE GENOMIC DNA]</scope>
    <source>
        <strain evidence="2">Alpha-2009</strain>
        <tissue evidence="2">Whole body</tissue>
    </source>
</reference>
<name>A0AAW2EUT8_9HYME</name>
<evidence type="ECO:0000313" key="3">
    <source>
        <dbReference type="Proteomes" id="UP001430953"/>
    </source>
</evidence>
<protein>
    <submittedName>
        <fullName evidence="2">Uncharacterized protein</fullName>
    </submittedName>
</protein>
<evidence type="ECO:0000256" key="1">
    <source>
        <dbReference type="SAM" id="MobiDB-lite"/>
    </source>
</evidence>
<keyword evidence="3" id="KW-1185">Reference proteome</keyword>
<dbReference type="Proteomes" id="UP001430953">
    <property type="component" value="Unassembled WGS sequence"/>
</dbReference>
<dbReference type="AlphaFoldDB" id="A0AAW2EUT8"/>
<proteinExistence type="predicted"/>
<dbReference type="EMBL" id="JADYXP020000018">
    <property type="protein sequence ID" value="KAL0106615.1"/>
    <property type="molecule type" value="Genomic_DNA"/>
</dbReference>
<comment type="caution">
    <text evidence="2">The sequence shown here is derived from an EMBL/GenBank/DDBJ whole genome shotgun (WGS) entry which is preliminary data.</text>
</comment>
<organism evidence="2 3">
    <name type="scientific">Cardiocondyla obscurior</name>
    <dbReference type="NCBI Taxonomy" id="286306"/>
    <lineage>
        <taxon>Eukaryota</taxon>
        <taxon>Metazoa</taxon>
        <taxon>Ecdysozoa</taxon>
        <taxon>Arthropoda</taxon>
        <taxon>Hexapoda</taxon>
        <taxon>Insecta</taxon>
        <taxon>Pterygota</taxon>
        <taxon>Neoptera</taxon>
        <taxon>Endopterygota</taxon>
        <taxon>Hymenoptera</taxon>
        <taxon>Apocrita</taxon>
        <taxon>Aculeata</taxon>
        <taxon>Formicoidea</taxon>
        <taxon>Formicidae</taxon>
        <taxon>Myrmicinae</taxon>
        <taxon>Cardiocondyla</taxon>
    </lineage>
</organism>
<accession>A0AAW2EUT8</accession>
<evidence type="ECO:0000313" key="2">
    <source>
        <dbReference type="EMBL" id="KAL0106615.1"/>
    </source>
</evidence>
<feature type="region of interest" description="Disordered" evidence="1">
    <location>
        <begin position="1"/>
        <end position="25"/>
    </location>
</feature>
<sequence length="96" mass="11082">MAMHGGSDVADLPPSTRTPPKVPTCRHASLRSLDFSRERNCRWKPRARVSWILRIAFSVYILRSPYRNRQIILARSTSLISLIVQCRDCARFAQRV</sequence>
<gene>
    <name evidence="2" type="ORF">PUN28_016353</name>
</gene>